<dbReference type="PANTHER" id="PTHR14297">
    <property type="entry name" value="MEMBRANE TRANSPORT PROTEIN XK FAMILY MEMBER"/>
    <property type="match status" value="1"/>
</dbReference>
<evidence type="ECO:0000256" key="7">
    <source>
        <dbReference type="SAM" id="MobiDB-lite"/>
    </source>
</evidence>
<name>A0A3M0JA92_HIRRU</name>
<evidence type="ECO:0000256" key="5">
    <source>
        <dbReference type="ARBA" id="ARBA00023136"/>
    </source>
</evidence>
<dbReference type="EMBL" id="QRBI01000155">
    <property type="protein sequence ID" value="RMB97832.1"/>
    <property type="molecule type" value="Genomic_DNA"/>
</dbReference>
<evidence type="ECO:0000256" key="6">
    <source>
        <dbReference type="RuleBase" id="RU910716"/>
    </source>
</evidence>
<gene>
    <name evidence="8" type="ORF">DUI87_25689</name>
</gene>
<comment type="similarity">
    <text evidence="2 6">Belongs to the XK family.</text>
</comment>
<evidence type="ECO:0000256" key="3">
    <source>
        <dbReference type="ARBA" id="ARBA00022692"/>
    </source>
</evidence>
<comment type="subcellular location">
    <subcellularLocation>
        <location evidence="1 6">Membrane</location>
        <topology evidence="1 6">Multi-pass membrane protein</topology>
    </subcellularLocation>
</comment>
<proteinExistence type="inferred from homology"/>
<dbReference type="Pfam" id="PF09815">
    <property type="entry name" value="XK-related"/>
    <property type="match status" value="1"/>
</dbReference>
<feature type="transmembrane region" description="Helical" evidence="6">
    <location>
        <begin position="346"/>
        <end position="370"/>
    </location>
</feature>
<feature type="transmembrane region" description="Helical" evidence="6">
    <location>
        <begin position="422"/>
        <end position="445"/>
    </location>
</feature>
<dbReference type="InterPro" id="IPR018629">
    <property type="entry name" value="XK-rel"/>
</dbReference>
<keyword evidence="9" id="KW-1185">Reference proteome</keyword>
<evidence type="ECO:0000256" key="1">
    <source>
        <dbReference type="ARBA" id="ARBA00004141"/>
    </source>
</evidence>
<feature type="transmembrane region" description="Helical" evidence="6">
    <location>
        <begin position="108"/>
        <end position="131"/>
    </location>
</feature>
<keyword evidence="3 6" id="KW-0812">Transmembrane</keyword>
<dbReference type="InterPro" id="IPR051773">
    <property type="entry name" value="XK-related_adapter"/>
</dbReference>
<accession>A0A3M0JA92</accession>
<feature type="region of interest" description="Disordered" evidence="7">
    <location>
        <begin position="38"/>
        <end position="66"/>
    </location>
</feature>
<evidence type="ECO:0000313" key="8">
    <source>
        <dbReference type="EMBL" id="RMB97832.1"/>
    </source>
</evidence>
<feature type="transmembrane region" description="Helical" evidence="6">
    <location>
        <begin position="242"/>
        <end position="266"/>
    </location>
</feature>
<dbReference type="GO" id="GO:0005886">
    <property type="term" value="C:plasma membrane"/>
    <property type="evidence" value="ECO:0007669"/>
    <property type="project" value="UniProtKB-ARBA"/>
</dbReference>
<reference evidence="8 9" key="1">
    <citation type="submission" date="2018-07" db="EMBL/GenBank/DDBJ databases">
        <title>A high quality draft genome assembly of the barn swallow (H. rustica rustica).</title>
        <authorList>
            <person name="Formenti G."/>
            <person name="Chiara M."/>
            <person name="Poveda L."/>
            <person name="Francoijs K.-J."/>
            <person name="Bonisoli-Alquati A."/>
            <person name="Canova L."/>
            <person name="Gianfranceschi L."/>
            <person name="Horner D.S."/>
            <person name="Saino N."/>
        </authorList>
    </citation>
    <scope>NUCLEOTIDE SEQUENCE [LARGE SCALE GENOMIC DNA]</scope>
    <source>
        <strain evidence="8">Chelidonia</strain>
        <tissue evidence="8">Blood</tissue>
    </source>
</reference>
<evidence type="ECO:0000313" key="9">
    <source>
        <dbReference type="Proteomes" id="UP000269221"/>
    </source>
</evidence>
<dbReference type="PANTHER" id="PTHR14297:SF4">
    <property type="entry name" value="XK-RELATED PROTEIN 2"/>
    <property type="match status" value="1"/>
</dbReference>
<feature type="transmembrane region" description="Helical" evidence="6">
    <location>
        <begin position="78"/>
        <end position="102"/>
    </location>
</feature>
<sequence>MLSRRAQAHAVPGLGLELGSGPTSEVLVGAGSPLAAVPGWRRGGAERPGRAGPGRGRHGPSERGLPARRRPVAAKLPLGIVFSTALFCGEGAVAAVLCLSYGHSDDRFWLALTIFFVLCPSVLVQLTLIFVHRDLSRDRPLVLLMHLLQLGPIIRCVEALLVYCWSGREEEPYVTITRKRRLRKGYEVEMEQEVGHSERRLATHRNAFKRMAVIQAFLGSTPQLTLQLYISVLEKYVPVARAVLMAVCLVSVTYGALVCNILAIQVKYDDYKVQLRPLAFLCIVLWRSLEISTRIAVLVLFSTVFKHWIIPIALANLLVVFFLPWVQFWRSGSRLPDNIEKNFSRLGTVVVLCAFTLLYSSINMFCWSAVQLKLADRDLIDKSQNWGRLAVYYVVRLAENTALVVLWYFFKTDVYENVCTALLVLQLLLGYCLGIYFMLLFFQYLHPCRQLFRHNVADFLHCVCCRRHPAGTPLCLEAPFEPGVRHSIV</sequence>
<dbReference type="STRING" id="333673.A0A3M0JA92"/>
<organism evidence="8 9">
    <name type="scientific">Hirundo rustica rustica</name>
    <dbReference type="NCBI Taxonomy" id="333673"/>
    <lineage>
        <taxon>Eukaryota</taxon>
        <taxon>Metazoa</taxon>
        <taxon>Chordata</taxon>
        <taxon>Craniata</taxon>
        <taxon>Vertebrata</taxon>
        <taxon>Euteleostomi</taxon>
        <taxon>Archelosauria</taxon>
        <taxon>Archosauria</taxon>
        <taxon>Dinosauria</taxon>
        <taxon>Saurischia</taxon>
        <taxon>Theropoda</taxon>
        <taxon>Coelurosauria</taxon>
        <taxon>Aves</taxon>
        <taxon>Neognathae</taxon>
        <taxon>Neoaves</taxon>
        <taxon>Telluraves</taxon>
        <taxon>Australaves</taxon>
        <taxon>Passeriformes</taxon>
        <taxon>Sylvioidea</taxon>
        <taxon>Hirundinidae</taxon>
        <taxon>Hirundo</taxon>
    </lineage>
</organism>
<feature type="transmembrane region" description="Helical" evidence="6">
    <location>
        <begin position="308"/>
        <end position="326"/>
    </location>
</feature>
<feature type="transmembrane region" description="Helical" evidence="6">
    <location>
        <begin position="212"/>
        <end position="230"/>
    </location>
</feature>
<comment type="caution">
    <text evidence="8">The sequence shown here is derived from an EMBL/GenBank/DDBJ whole genome shotgun (WGS) entry which is preliminary data.</text>
</comment>
<keyword evidence="5 6" id="KW-0472">Membrane</keyword>
<evidence type="ECO:0000256" key="4">
    <source>
        <dbReference type="ARBA" id="ARBA00022989"/>
    </source>
</evidence>
<dbReference type="AlphaFoldDB" id="A0A3M0JA92"/>
<keyword evidence="4 6" id="KW-1133">Transmembrane helix</keyword>
<dbReference type="OrthoDB" id="10037417at2759"/>
<protein>
    <recommendedName>
        <fullName evidence="6">XK-related protein</fullName>
    </recommendedName>
</protein>
<evidence type="ECO:0000256" key="2">
    <source>
        <dbReference type="ARBA" id="ARBA00008789"/>
    </source>
</evidence>
<feature type="transmembrane region" description="Helical" evidence="6">
    <location>
        <begin position="390"/>
        <end position="410"/>
    </location>
</feature>
<dbReference type="Proteomes" id="UP000269221">
    <property type="component" value="Unassembled WGS sequence"/>
</dbReference>